<dbReference type="Proteomes" id="UP000632125">
    <property type="component" value="Unassembled WGS sequence"/>
</dbReference>
<dbReference type="PANTHER" id="PTHR10680">
    <property type="entry name" value="PEPTIDYL-GLYCINE ALPHA-AMIDATING MONOOXYGENASE"/>
    <property type="match status" value="1"/>
</dbReference>
<organism evidence="5 6">
    <name type="scientific">Paenibacillus arenilitoris</name>
    <dbReference type="NCBI Taxonomy" id="2772299"/>
    <lineage>
        <taxon>Bacteria</taxon>
        <taxon>Bacillati</taxon>
        <taxon>Bacillota</taxon>
        <taxon>Bacilli</taxon>
        <taxon>Bacillales</taxon>
        <taxon>Paenibacillaceae</taxon>
        <taxon>Paenibacillus</taxon>
    </lineage>
</organism>
<feature type="repeat" description="NHL" evidence="4">
    <location>
        <begin position="168"/>
        <end position="210"/>
    </location>
</feature>
<reference evidence="5" key="1">
    <citation type="submission" date="2020-09" db="EMBL/GenBank/DDBJ databases">
        <title>A novel bacterium of genus Paenibacillus, isolated from South China Sea.</title>
        <authorList>
            <person name="Huang H."/>
            <person name="Mo K."/>
            <person name="Hu Y."/>
        </authorList>
    </citation>
    <scope>NUCLEOTIDE SEQUENCE</scope>
    <source>
        <strain evidence="5">IB182493</strain>
    </source>
</reference>
<dbReference type="InterPro" id="IPR011042">
    <property type="entry name" value="6-blade_b-propeller_TolB-like"/>
</dbReference>
<keyword evidence="3" id="KW-0325">Glycoprotein</keyword>
<dbReference type="PROSITE" id="PS51125">
    <property type="entry name" value="NHL"/>
    <property type="match status" value="2"/>
</dbReference>
<dbReference type="InterPro" id="IPR001258">
    <property type="entry name" value="NHL_repeat"/>
</dbReference>
<keyword evidence="6" id="KW-1185">Reference proteome</keyword>
<keyword evidence="1" id="KW-0732">Signal</keyword>
<comment type="caution">
    <text evidence="5">The sequence shown here is derived from an EMBL/GenBank/DDBJ whole genome shotgun (WGS) entry which is preliminary data.</text>
</comment>
<evidence type="ECO:0000313" key="5">
    <source>
        <dbReference type="EMBL" id="MBD2871993.1"/>
    </source>
</evidence>
<name>A0A927CPU2_9BACL</name>
<keyword evidence="2" id="KW-0677">Repeat</keyword>
<dbReference type="PANTHER" id="PTHR10680:SF38">
    <property type="entry name" value="BLL1368 PROTEIN"/>
    <property type="match status" value="1"/>
</dbReference>
<evidence type="ECO:0000256" key="3">
    <source>
        <dbReference type="ARBA" id="ARBA00023180"/>
    </source>
</evidence>
<dbReference type="EMBL" id="JACXIY010000039">
    <property type="protein sequence ID" value="MBD2871993.1"/>
    <property type="molecule type" value="Genomic_DNA"/>
</dbReference>
<accession>A0A927CPU2</accession>
<evidence type="ECO:0000256" key="2">
    <source>
        <dbReference type="ARBA" id="ARBA00022737"/>
    </source>
</evidence>
<evidence type="ECO:0008006" key="7">
    <source>
        <dbReference type="Google" id="ProtNLM"/>
    </source>
</evidence>
<gene>
    <name evidence="5" type="ORF">IDH41_25770</name>
</gene>
<evidence type="ECO:0000256" key="4">
    <source>
        <dbReference type="PROSITE-ProRule" id="PRU00504"/>
    </source>
</evidence>
<dbReference type="RefSeq" id="WP_190866324.1">
    <property type="nucleotide sequence ID" value="NZ_JACXIY010000039.1"/>
</dbReference>
<dbReference type="SUPFAM" id="SSF101898">
    <property type="entry name" value="NHL repeat"/>
    <property type="match status" value="1"/>
</dbReference>
<dbReference type="Pfam" id="PF01436">
    <property type="entry name" value="NHL"/>
    <property type="match status" value="2"/>
</dbReference>
<protein>
    <recommendedName>
        <fullName evidence="7">NHL repeat-containing protein</fullName>
    </recommendedName>
</protein>
<dbReference type="AlphaFoldDB" id="A0A927CPU2"/>
<feature type="repeat" description="NHL" evidence="4">
    <location>
        <begin position="281"/>
        <end position="305"/>
    </location>
</feature>
<evidence type="ECO:0000256" key="1">
    <source>
        <dbReference type="ARBA" id="ARBA00022729"/>
    </source>
</evidence>
<evidence type="ECO:0000313" key="6">
    <source>
        <dbReference type="Proteomes" id="UP000632125"/>
    </source>
</evidence>
<sequence>MVNETAATKIIGSKSHSYEVAEGWLKLPAGRTLGYTHGICVDEHDNVYIFHTGEESVLVFDKDGHYRSGWGEYGEGAHGFYLHRDADGVEYIYLTDIKRGRVQKTTLTGEVLLDIGTPELPDAYDENRRYVPTDVCVAPNGDIYVSDGYGQYYVHQYDAQGIYIRSWGGRGSEPGKLIEPHGISVNLRGGEPELYVADRRNNRIQVFAMDGRHKRFVDHDLDLPCSFYFFGDEVYLPDLDSRVTILDAEDRLITHLGEDQQAYKQEGWPNLPKSYYRPDKFSSPHGVCVDSQGNVYVAEWIFDGRITKLVRQRQS</sequence>
<dbReference type="Gene3D" id="2.120.10.30">
    <property type="entry name" value="TolB, C-terminal domain"/>
    <property type="match status" value="1"/>
</dbReference>
<proteinExistence type="predicted"/>